<keyword evidence="1" id="KW-0812">Transmembrane</keyword>
<feature type="non-terminal residue" evidence="2">
    <location>
        <position position="57"/>
    </location>
</feature>
<name>A0A3N4L9M1_9PEZI</name>
<protein>
    <submittedName>
        <fullName evidence="2">Uncharacterized protein</fullName>
    </submittedName>
</protein>
<dbReference type="AlphaFoldDB" id="A0A3N4L9M1"/>
<feature type="transmembrane region" description="Helical" evidence="1">
    <location>
        <begin position="20"/>
        <end position="46"/>
    </location>
</feature>
<dbReference type="EMBL" id="ML121672">
    <property type="protein sequence ID" value="RPB18172.1"/>
    <property type="molecule type" value="Genomic_DNA"/>
</dbReference>
<organism evidence="2 4">
    <name type="scientific">Terfezia boudieri ATCC MYA-4762</name>
    <dbReference type="NCBI Taxonomy" id="1051890"/>
    <lineage>
        <taxon>Eukaryota</taxon>
        <taxon>Fungi</taxon>
        <taxon>Dikarya</taxon>
        <taxon>Ascomycota</taxon>
        <taxon>Pezizomycotina</taxon>
        <taxon>Pezizomycetes</taxon>
        <taxon>Pezizales</taxon>
        <taxon>Pezizaceae</taxon>
        <taxon>Terfezia</taxon>
    </lineage>
</organism>
<reference evidence="2 4" key="1">
    <citation type="journal article" date="2018" name="Nat. Ecol. Evol.">
        <title>Pezizomycetes genomes reveal the molecular basis of ectomycorrhizal truffle lifestyle.</title>
        <authorList>
            <person name="Murat C."/>
            <person name="Payen T."/>
            <person name="Noel B."/>
            <person name="Kuo A."/>
            <person name="Morin E."/>
            <person name="Chen J."/>
            <person name="Kohler A."/>
            <person name="Krizsan K."/>
            <person name="Balestrini R."/>
            <person name="Da Silva C."/>
            <person name="Montanini B."/>
            <person name="Hainaut M."/>
            <person name="Levati E."/>
            <person name="Barry K.W."/>
            <person name="Belfiori B."/>
            <person name="Cichocki N."/>
            <person name="Clum A."/>
            <person name="Dockter R.B."/>
            <person name="Fauchery L."/>
            <person name="Guy J."/>
            <person name="Iotti M."/>
            <person name="Le Tacon F."/>
            <person name="Lindquist E.A."/>
            <person name="Lipzen A."/>
            <person name="Malagnac F."/>
            <person name="Mello A."/>
            <person name="Molinier V."/>
            <person name="Miyauchi S."/>
            <person name="Poulain J."/>
            <person name="Riccioni C."/>
            <person name="Rubini A."/>
            <person name="Sitrit Y."/>
            <person name="Splivallo R."/>
            <person name="Traeger S."/>
            <person name="Wang M."/>
            <person name="Zifcakova L."/>
            <person name="Wipf D."/>
            <person name="Zambonelli A."/>
            <person name="Paolocci F."/>
            <person name="Nowrousian M."/>
            <person name="Ottonello S."/>
            <person name="Baldrian P."/>
            <person name="Spatafora J.W."/>
            <person name="Henrissat B."/>
            <person name="Nagy L.G."/>
            <person name="Aury J.M."/>
            <person name="Wincker P."/>
            <person name="Grigoriev I.V."/>
            <person name="Bonfante P."/>
            <person name="Martin F.M."/>
        </authorList>
    </citation>
    <scope>NUCLEOTIDE SEQUENCE [LARGE SCALE GENOMIC DNA]</scope>
    <source>
        <strain evidence="2 4">ATCC MYA-4762</strain>
    </source>
</reference>
<keyword evidence="4" id="KW-1185">Reference proteome</keyword>
<evidence type="ECO:0000313" key="3">
    <source>
        <dbReference type="EMBL" id="RPB28046.1"/>
    </source>
</evidence>
<evidence type="ECO:0000313" key="4">
    <source>
        <dbReference type="Proteomes" id="UP000267821"/>
    </source>
</evidence>
<sequence length="57" mass="6597">MLELGLGFCCPFSVWIGSTWFIDIFATLLLKPLISACFALFIQYTLHLHSRFRLMTL</sequence>
<dbReference type="Proteomes" id="UP000267821">
    <property type="component" value="Unassembled WGS sequence"/>
</dbReference>
<dbReference type="EMBL" id="ML121530">
    <property type="protein sequence ID" value="RPB28046.1"/>
    <property type="molecule type" value="Genomic_DNA"/>
</dbReference>
<evidence type="ECO:0000256" key="1">
    <source>
        <dbReference type="SAM" id="Phobius"/>
    </source>
</evidence>
<keyword evidence="1" id="KW-0472">Membrane</keyword>
<gene>
    <name evidence="3" type="ORF">L211DRAFT_834047</name>
    <name evidence="2" type="ORF">L211DRAFT_843952</name>
</gene>
<accession>A0A3N4L9M1</accession>
<keyword evidence="1" id="KW-1133">Transmembrane helix</keyword>
<proteinExistence type="predicted"/>
<evidence type="ECO:0000313" key="2">
    <source>
        <dbReference type="EMBL" id="RPB18172.1"/>
    </source>
</evidence>